<dbReference type="AlphaFoldDB" id="A0A653AKC9"/>
<accession>A0A653AKC9</accession>
<evidence type="ECO:0000313" key="1">
    <source>
        <dbReference type="EMBL" id="VBB48542.1"/>
    </source>
</evidence>
<gene>
    <name evidence="1" type="ORF">TRIP_B90014</name>
</gene>
<name>A0A653AKC9_UNCDX</name>
<evidence type="ECO:0008006" key="2">
    <source>
        <dbReference type="Google" id="ProtNLM"/>
    </source>
</evidence>
<sequence>MESKIAQALNLKYHPVAILWSDDRPEKAMGFKQGKWGCVMWMLAAAAKGRTAAFDKSTYGCWGGGVGLGFGNQYLYFPGGIECFYPFLSTGNENRDTGRAMAKKLESAAGKDFLEEFRHGEGYIKTPELVKRFIDTMPIMEVPKKYVVFKPLSDLDPGKEQPQVIVFLADPDQLSALVVLANYGREGNENVIIPFAAGCQQIGIFAYREARSERPRGVIGLTDLSARKNLKKQLDRNLLSFAVPWRMFEEMEDNVEGSFLQKETWRSLQEPGIAGK</sequence>
<dbReference type="Pfam" id="PF02596">
    <property type="entry name" value="DUF169"/>
    <property type="match status" value="1"/>
</dbReference>
<dbReference type="EMBL" id="UPXX01000036">
    <property type="protein sequence ID" value="VBB48542.1"/>
    <property type="molecule type" value="Genomic_DNA"/>
</dbReference>
<protein>
    <recommendedName>
        <fullName evidence="2">DUF169 domain-containing protein</fullName>
    </recommendedName>
</protein>
<proteinExistence type="predicted"/>
<organism evidence="1">
    <name type="scientific">Uncultured Desulfatiglans sp</name>
    <dbReference type="NCBI Taxonomy" id="1748965"/>
    <lineage>
        <taxon>Bacteria</taxon>
        <taxon>Pseudomonadati</taxon>
        <taxon>Thermodesulfobacteriota</taxon>
        <taxon>Desulfobacteria</taxon>
        <taxon>Desulfatiglandales</taxon>
        <taxon>Desulfatiglandaceae</taxon>
        <taxon>Desulfatiglans</taxon>
        <taxon>environmental samples</taxon>
    </lineage>
</organism>
<reference evidence="1" key="1">
    <citation type="submission" date="2018-07" db="EMBL/GenBank/DDBJ databases">
        <authorList>
            <consortium name="Genoscope - CEA"/>
            <person name="William W."/>
        </authorList>
    </citation>
    <scope>NUCLEOTIDE SEQUENCE</scope>
    <source>
        <strain evidence="1">IK1</strain>
    </source>
</reference>
<dbReference type="InterPro" id="IPR003748">
    <property type="entry name" value="DUF169"/>
</dbReference>